<accession>A0ABT0RW34</accession>
<keyword evidence="2" id="KW-1185">Reference proteome</keyword>
<dbReference type="PROSITE" id="PS51257">
    <property type="entry name" value="PROKAR_LIPOPROTEIN"/>
    <property type="match status" value="1"/>
</dbReference>
<dbReference type="InterPro" id="IPR022061">
    <property type="entry name" value="DUF3617"/>
</dbReference>
<dbReference type="RefSeq" id="WP_249904563.1">
    <property type="nucleotide sequence ID" value="NZ_JAMGBA010000002.1"/>
</dbReference>
<proteinExistence type="predicted"/>
<dbReference type="Proteomes" id="UP001203410">
    <property type="component" value="Unassembled WGS sequence"/>
</dbReference>
<sequence>MRTALILASAAILAACSNEPDVKMENASVGEVAKEMRKQASKDSFVNPGQWRQTVTMVSIEAPGMPPEAKQMMQQAMGKAQVHDVCLTAEQAKSPKEDFFAGADKNCRYEHFNWGGGKIDLKLNCKHPNATQTMVLVGDYEPDSYTMTMTATNEGGGPAEQMVMTMKVDAKRTGECTAEKRAEGGN</sequence>
<name>A0ABT0RW34_9SPHN</name>
<protein>
    <submittedName>
        <fullName evidence="1">DUF3617 domain-containing protein</fullName>
    </submittedName>
</protein>
<evidence type="ECO:0000313" key="2">
    <source>
        <dbReference type="Proteomes" id="UP001203410"/>
    </source>
</evidence>
<reference evidence="1 2" key="1">
    <citation type="submission" date="2022-05" db="EMBL/GenBank/DDBJ databases">
        <authorList>
            <person name="Jo J.-H."/>
            <person name="Im W.-T."/>
        </authorList>
    </citation>
    <scope>NUCLEOTIDE SEQUENCE [LARGE SCALE GENOMIC DNA]</scope>
    <source>
        <strain evidence="1 2">NSE70-1</strain>
    </source>
</reference>
<comment type="caution">
    <text evidence="1">The sequence shown here is derived from an EMBL/GenBank/DDBJ whole genome shotgun (WGS) entry which is preliminary data.</text>
</comment>
<organism evidence="1 2">
    <name type="scientific">Sphingomonas caseinilyticus</name>
    <dbReference type="NCBI Taxonomy" id="2908205"/>
    <lineage>
        <taxon>Bacteria</taxon>
        <taxon>Pseudomonadati</taxon>
        <taxon>Pseudomonadota</taxon>
        <taxon>Alphaproteobacteria</taxon>
        <taxon>Sphingomonadales</taxon>
        <taxon>Sphingomonadaceae</taxon>
        <taxon>Sphingomonas</taxon>
    </lineage>
</organism>
<dbReference type="EMBL" id="JAMGBA010000002">
    <property type="protein sequence ID" value="MCL6699161.1"/>
    <property type="molecule type" value="Genomic_DNA"/>
</dbReference>
<gene>
    <name evidence="1" type="ORF">LZ496_10265</name>
</gene>
<dbReference type="Pfam" id="PF12276">
    <property type="entry name" value="DUF3617"/>
    <property type="match status" value="1"/>
</dbReference>
<evidence type="ECO:0000313" key="1">
    <source>
        <dbReference type="EMBL" id="MCL6699161.1"/>
    </source>
</evidence>